<dbReference type="Proteomes" id="UP000054937">
    <property type="component" value="Unassembled WGS sequence"/>
</dbReference>
<gene>
    <name evidence="1" type="ORF">PPERSA_10195</name>
</gene>
<dbReference type="EMBL" id="LDAU01000144">
    <property type="protein sequence ID" value="KRX03114.1"/>
    <property type="molecule type" value="Genomic_DNA"/>
</dbReference>
<organism evidence="1 2">
    <name type="scientific">Pseudocohnilembus persalinus</name>
    <name type="common">Ciliate</name>
    <dbReference type="NCBI Taxonomy" id="266149"/>
    <lineage>
        <taxon>Eukaryota</taxon>
        <taxon>Sar</taxon>
        <taxon>Alveolata</taxon>
        <taxon>Ciliophora</taxon>
        <taxon>Intramacronucleata</taxon>
        <taxon>Oligohymenophorea</taxon>
        <taxon>Scuticociliatia</taxon>
        <taxon>Philasterida</taxon>
        <taxon>Pseudocohnilembidae</taxon>
        <taxon>Pseudocohnilembus</taxon>
    </lineage>
</organism>
<proteinExistence type="predicted"/>
<comment type="caution">
    <text evidence="1">The sequence shown here is derived from an EMBL/GenBank/DDBJ whole genome shotgun (WGS) entry which is preliminary data.</text>
</comment>
<dbReference type="AlphaFoldDB" id="A0A0V0QLQ7"/>
<protein>
    <submittedName>
        <fullName evidence="1">Uncharacterized protein</fullName>
    </submittedName>
</protein>
<accession>A0A0V0QLQ7</accession>
<keyword evidence="2" id="KW-1185">Reference proteome</keyword>
<sequence>MTVEKEEIDNLKDLQIYVGRFIIRQLYSNENYRENFPALNCVFYLYDESENSTFYQEYQSNEEILNIGDVKICHIYLLYNEIGKKILLSNKFQNLQAQFSQLKVGDSQKDIKYESEEKVEDTLKAKQSIIVKKKKVKGLLK</sequence>
<name>A0A0V0QLQ7_PSEPJ</name>
<dbReference type="InParanoid" id="A0A0V0QLQ7"/>
<evidence type="ECO:0000313" key="2">
    <source>
        <dbReference type="Proteomes" id="UP000054937"/>
    </source>
</evidence>
<reference evidence="1 2" key="1">
    <citation type="journal article" date="2015" name="Sci. Rep.">
        <title>Genome of the facultative scuticociliatosis pathogen Pseudocohnilembus persalinus provides insight into its virulence through horizontal gene transfer.</title>
        <authorList>
            <person name="Xiong J."/>
            <person name="Wang G."/>
            <person name="Cheng J."/>
            <person name="Tian M."/>
            <person name="Pan X."/>
            <person name="Warren A."/>
            <person name="Jiang C."/>
            <person name="Yuan D."/>
            <person name="Miao W."/>
        </authorList>
    </citation>
    <scope>NUCLEOTIDE SEQUENCE [LARGE SCALE GENOMIC DNA]</scope>
    <source>
        <strain evidence="1">36N120E</strain>
    </source>
</reference>
<evidence type="ECO:0000313" key="1">
    <source>
        <dbReference type="EMBL" id="KRX03114.1"/>
    </source>
</evidence>